<dbReference type="STRING" id="29524.SAMN02745171_00109"/>
<protein>
    <submittedName>
        <fullName evidence="2">DNA binding domain-containing protein, excisionase family</fullName>
    </submittedName>
</protein>
<dbReference type="InterPro" id="IPR041657">
    <property type="entry name" value="HTH_17"/>
</dbReference>
<evidence type="ECO:0000313" key="3">
    <source>
        <dbReference type="Proteomes" id="UP000190121"/>
    </source>
</evidence>
<name>A0A1T4KMJ0_9PORP</name>
<dbReference type="AlphaFoldDB" id="A0A1T4KMJ0"/>
<dbReference type="Proteomes" id="UP000190121">
    <property type="component" value="Unassembled WGS sequence"/>
</dbReference>
<dbReference type="Pfam" id="PF12728">
    <property type="entry name" value="HTH_17"/>
    <property type="match status" value="2"/>
</dbReference>
<dbReference type="EMBL" id="FUXE01000001">
    <property type="protein sequence ID" value="SJZ43610.1"/>
    <property type="molecule type" value="Genomic_DNA"/>
</dbReference>
<organism evidence="2 3">
    <name type="scientific">Porphyromonas circumdentaria</name>
    <dbReference type="NCBI Taxonomy" id="29524"/>
    <lineage>
        <taxon>Bacteria</taxon>
        <taxon>Pseudomonadati</taxon>
        <taxon>Bacteroidota</taxon>
        <taxon>Bacteroidia</taxon>
        <taxon>Bacteroidales</taxon>
        <taxon>Porphyromonadaceae</taxon>
        <taxon>Porphyromonas</taxon>
    </lineage>
</organism>
<proteinExistence type="predicted"/>
<keyword evidence="3" id="KW-1185">Reference proteome</keyword>
<dbReference type="InterPro" id="IPR009061">
    <property type="entry name" value="DNA-bd_dom_put_sf"/>
</dbReference>
<evidence type="ECO:0000313" key="2">
    <source>
        <dbReference type="EMBL" id="SJZ43610.1"/>
    </source>
</evidence>
<sequence>MRHGATPIDSTKQKYGEMTASKIPIKKVCEHCKQEFIALKTTTKYCSHRCNSRAYKAQKREERVRRTELSEQEKKVSDIIDKPYLSISEAGRLLGISRHTIYRYIYSGNLKAYNLSSQRSIVKREDIERMLAERPYEKRQPRDAIVITELYTTDEVCDIHNISRSSLFAIAKRENIPRTYNRGKTYWSKRHIDAYFAKQAPASHIEEWCTAVEIQERFDMTLTAVYNFVSDHNIPRKKVKGKSYYSTKHVEAAKGVLDKAAPSYYTVREAMEKFGLTRDQLYQYTKRYNVPKLKQGRKVLISQQELDEVLKPPCITR</sequence>
<feature type="domain" description="Helix-turn-helix" evidence="1">
    <location>
        <begin position="84"/>
        <end position="134"/>
    </location>
</feature>
<evidence type="ECO:0000259" key="1">
    <source>
        <dbReference type="Pfam" id="PF12728"/>
    </source>
</evidence>
<accession>A0A1T4KMJ0</accession>
<dbReference type="SUPFAM" id="SSF46955">
    <property type="entry name" value="Putative DNA-binding domain"/>
    <property type="match status" value="1"/>
</dbReference>
<feature type="domain" description="Helix-turn-helix" evidence="1">
    <location>
        <begin position="264"/>
        <end position="310"/>
    </location>
</feature>
<gene>
    <name evidence="2" type="ORF">SAMN02745171_00109</name>
</gene>
<reference evidence="3" key="1">
    <citation type="submission" date="2017-02" db="EMBL/GenBank/DDBJ databases">
        <authorList>
            <person name="Varghese N."/>
            <person name="Submissions S."/>
        </authorList>
    </citation>
    <scope>NUCLEOTIDE SEQUENCE [LARGE SCALE GENOMIC DNA]</scope>
    <source>
        <strain evidence="3">ATCC 51356</strain>
    </source>
</reference>